<dbReference type="InterPro" id="IPR010317">
    <property type="entry name" value="WxLIP_PGBD"/>
</dbReference>
<dbReference type="Pfam" id="PF11797">
    <property type="entry name" value="WxLIP_HBD"/>
    <property type="match status" value="1"/>
</dbReference>
<proteinExistence type="predicted"/>
<dbReference type="Pfam" id="PF06030">
    <property type="entry name" value="WxLIP_PGBD"/>
    <property type="match status" value="1"/>
</dbReference>
<feature type="domain" description="WxL Interacting Protein host binding" evidence="3">
    <location>
        <begin position="180"/>
        <end position="314"/>
    </location>
</feature>
<keyword evidence="1" id="KW-1133">Transmembrane helix</keyword>
<keyword evidence="1" id="KW-0472">Membrane</keyword>
<name>A0ABW1SLP4_9LACO</name>
<dbReference type="EMBL" id="JBHSSE010000025">
    <property type="protein sequence ID" value="MFC6202617.1"/>
    <property type="molecule type" value="Genomic_DNA"/>
</dbReference>
<evidence type="ECO:0000259" key="2">
    <source>
        <dbReference type="Pfam" id="PF06030"/>
    </source>
</evidence>
<organism evidence="4 5">
    <name type="scientific">Lactiplantibacillus nangangensis</name>
    <dbReference type="NCBI Taxonomy" id="2559917"/>
    <lineage>
        <taxon>Bacteria</taxon>
        <taxon>Bacillati</taxon>
        <taxon>Bacillota</taxon>
        <taxon>Bacilli</taxon>
        <taxon>Lactobacillales</taxon>
        <taxon>Lactobacillaceae</taxon>
        <taxon>Lactiplantibacillus</taxon>
    </lineage>
</organism>
<protein>
    <submittedName>
        <fullName evidence="4">DUF916 and DUF3324 domain-containing protein</fullName>
    </submittedName>
</protein>
<accession>A0ABW1SLP4</accession>
<dbReference type="Proteomes" id="UP001596171">
    <property type="component" value="Unassembled WGS sequence"/>
</dbReference>
<feature type="domain" description="WxL Interacting Protein peptidoglycan binding" evidence="2">
    <location>
        <begin position="48"/>
        <end position="168"/>
    </location>
</feature>
<dbReference type="RefSeq" id="WP_137616526.1">
    <property type="nucleotide sequence ID" value="NZ_BJDI01000009.1"/>
</dbReference>
<comment type="caution">
    <text evidence="4">The sequence shown here is derived from an EMBL/GenBank/DDBJ whole genome shotgun (WGS) entry which is preliminary data.</text>
</comment>
<keyword evidence="1" id="KW-0812">Transmembrane</keyword>
<keyword evidence="5" id="KW-1185">Reference proteome</keyword>
<evidence type="ECO:0000313" key="5">
    <source>
        <dbReference type="Proteomes" id="UP001596171"/>
    </source>
</evidence>
<evidence type="ECO:0000313" key="4">
    <source>
        <dbReference type="EMBL" id="MFC6202617.1"/>
    </source>
</evidence>
<reference evidence="5" key="1">
    <citation type="journal article" date="2019" name="Int. J. Syst. Evol. Microbiol.">
        <title>The Global Catalogue of Microorganisms (GCM) 10K type strain sequencing project: providing services to taxonomists for standard genome sequencing and annotation.</title>
        <authorList>
            <consortium name="The Broad Institute Genomics Platform"/>
            <consortium name="The Broad Institute Genome Sequencing Center for Infectious Disease"/>
            <person name="Wu L."/>
            <person name="Ma J."/>
        </authorList>
    </citation>
    <scope>NUCLEOTIDE SEQUENCE [LARGE SCALE GENOMIC DNA]</scope>
    <source>
        <strain evidence="5">CCM 8930</strain>
    </source>
</reference>
<feature type="transmembrane region" description="Helical" evidence="1">
    <location>
        <begin position="326"/>
        <end position="350"/>
    </location>
</feature>
<evidence type="ECO:0000259" key="3">
    <source>
        <dbReference type="Pfam" id="PF11797"/>
    </source>
</evidence>
<sequence length="357" mass="40149">MTKLGVICVMGKRCNRYIWSLVVVIILLGVLLPISVQAKTTPNNNIGFSVVAQLPDNQVDMKNSFFDLKMRSEQQQTLKVKIYNATKRDIKVKMGIHTAYTNNNGVIEYMTPATKFDSSLRYRLDKVTQIEGDSVVTVPANDSKVVMAKVQIPTTNFEGVMLGGWHFRKVEEKVTSNVKESLNIKNQYAYVIGMKYSFGKAPQPELTLTNVTSGLENYRQSIFVNLRNPSAVIIPDVKLTTVITNRATKKLVKAVKKSGVQMAPNSSYQYPILTGNTGLEAGKYHLRMVAKNKAHQWVFEKDFTITAKEAKKYARESVDTKVISPYWFVLIGAFLMLIVGGVLVWLVIVIKRRKQAD</sequence>
<dbReference type="InterPro" id="IPR021759">
    <property type="entry name" value="WxLIP_HBD"/>
</dbReference>
<evidence type="ECO:0000256" key="1">
    <source>
        <dbReference type="SAM" id="Phobius"/>
    </source>
</evidence>
<gene>
    <name evidence="4" type="ORF">ACFP1L_12160</name>
</gene>